<comment type="cofactor">
    <cofactor evidence="2">
        <name>Fe cation</name>
        <dbReference type="ChEBI" id="CHEBI:24875"/>
    </cofactor>
    <text evidence="2">Binds 1 Fe cation per subunit.</text>
</comment>
<evidence type="ECO:0000313" key="7">
    <source>
        <dbReference type="Proteomes" id="UP000216361"/>
    </source>
</evidence>
<dbReference type="Proteomes" id="UP000216361">
    <property type="component" value="Unassembled WGS sequence"/>
</dbReference>
<evidence type="ECO:0008006" key="8">
    <source>
        <dbReference type="Google" id="ProtNLM"/>
    </source>
</evidence>
<feature type="binding site" evidence="2">
    <location>
        <position position="57"/>
    </location>
    <ligand>
        <name>Fe cation</name>
        <dbReference type="ChEBI" id="CHEBI:24875"/>
    </ligand>
</feature>
<proteinExistence type="inferred from homology"/>
<comment type="similarity">
    <text evidence="1 3">Belongs to the pirin family.</text>
</comment>
<evidence type="ECO:0000259" key="5">
    <source>
        <dbReference type="Pfam" id="PF17954"/>
    </source>
</evidence>
<dbReference type="OrthoDB" id="9780903at2"/>
<dbReference type="GO" id="GO:0046872">
    <property type="term" value="F:metal ion binding"/>
    <property type="evidence" value="ECO:0007669"/>
    <property type="project" value="UniProtKB-KW"/>
</dbReference>
<feature type="binding site" evidence="2">
    <location>
        <position position="59"/>
    </location>
    <ligand>
        <name>Fe cation</name>
        <dbReference type="ChEBI" id="CHEBI:24875"/>
    </ligand>
</feature>
<accession>A0A255XQQ0</accession>
<evidence type="ECO:0000256" key="2">
    <source>
        <dbReference type="PIRSR" id="PIRSR006232-1"/>
    </source>
</evidence>
<dbReference type="CDD" id="cd02910">
    <property type="entry name" value="cupin_Yhhw_N"/>
    <property type="match status" value="1"/>
</dbReference>
<reference evidence="6 7" key="1">
    <citation type="submission" date="2017-07" db="EMBL/GenBank/DDBJ databases">
        <title>Elstera cyanobacteriorum sp. nov., a novel bacterium isolated from cyanobacterial aggregates in a eutrophic lake.</title>
        <authorList>
            <person name="Cai H."/>
        </authorList>
    </citation>
    <scope>NUCLEOTIDE SEQUENCE [LARGE SCALE GENOMIC DNA]</scope>
    <source>
        <strain evidence="6 7">TH019</strain>
    </source>
</reference>
<keyword evidence="2" id="KW-0479">Metal-binding</keyword>
<dbReference type="Pfam" id="PF17954">
    <property type="entry name" value="Pirin_C_2"/>
    <property type="match status" value="1"/>
</dbReference>
<keyword evidence="7" id="KW-1185">Reference proteome</keyword>
<protein>
    <recommendedName>
        <fullName evidence="8">Pirin family protein</fullName>
    </recommendedName>
</protein>
<dbReference type="RefSeq" id="WP_094408441.1">
    <property type="nucleotide sequence ID" value="NZ_BMJZ01000004.1"/>
</dbReference>
<feature type="domain" description="Pirin N-terminal" evidence="4">
    <location>
        <begin position="12"/>
        <end position="118"/>
    </location>
</feature>
<evidence type="ECO:0000256" key="1">
    <source>
        <dbReference type="ARBA" id="ARBA00008416"/>
    </source>
</evidence>
<dbReference type="EMBL" id="NOXS01000031">
    <property type="protein sequence ID" value="OYQ19337.1"/>
    <property type="molecule type" value="Genomic_DNA"/>
</dbReference>
<dbReference type="InterPro" id="IPR012093">
    <property type="entry name" value="Pirin"/>
</dbReference>
<sequence>MLDYRPFSSLGRMDIDWLSARYHFSFANYFDPARMGWGPLRVWNDDKIRAKSGFDPHPHRDMEIITYVRTGAISHADSLGNRGRTEAGQIQVMSAGTGIQHAEYNLEDADTTLFQIWITPAAPGLKPRWETRTLPGVDDKNRLIPLASGQGLPETMGIYQDATLYVAHLEAGGEIAHQLAPGRKAYVVGFLGQAEVNGQLLNARDGLAVADVDRLTLTAQGSGSLLLADLPG</sequence>
<dbReference type="InterPro" id="IPR011051">
    <property type="entry name" value="RmlC_Cupin_sf"/>
</dbReference>
<keyword evidence="2" id="KW-0408">Iron</keyword>
<organism evidence="6 7">
    <name type="scientific">Elstera cyanobacteriorum</name>
    <dbReference type="NCBI Taxonomy" id="2022747"/>
    <lineage>
        <taxon>Bacteria</taxon>
        <taxon>Pseudomonadati</taxon>
        <taxon>Pseudomonadota</taxon>
        <taxon>Alphaproteobacteria</taxon>
        <taxon>Rhodospirillales</taxon>
        <taxon>Rhodospirillaceae</taxon>
        <taxon>Elstera</taxon>
    </lineage>
</organism>
<feature type="domain" description="Quercetin 2,3-dioxygenase C-terminal cupin" evidence="5">
    <location>
        <begin position="146"/>
        <end position="230"/>
    </location>
</feature>
<dbReference type="PANTHER" id="PTHR43212">
    <property type="entry name" value="QUERCETIN 2,3-DIOXYGENASE"/>
    <property type="match status" value="1"/>
</dbReference>
<dbReference type="Gene3D" id="2.60.120.10">
    <property type="entry name" value="Jelly Rolls"/>
    <property type="match status" value="2"/>
</dbReference>
<dbReference type="InterPro" id="IPR003829">
    <property type="entry name" value="Pirin_N_dom"/>
</dbReference>
<name>A0A255XQQ0_9PROT</name>
<dbReference type="InterPro" id="IPR041602">
    <property type="entry name" value="Quercetinase_C"/>
</dbReference>
<comment type="caution">
    <text evidence="6">The sequence shown here is derived from an EMBL/GenBank/DDBJ whole genome shotgun (WGS) entry which is preliminary data.</text>
</comment>
<dbReference type="Pfam" id="PF02678">
    <property type="entry name" value="Pirin"/>
    <property type="match status" value="1"/>
</dbReference>
<feature type="binding site" evidence="2">
    <location>
        <position position="103"/>
    </location>
    <ligand>
        <name>Fe cation</name>
        <dbReference type="ChEBI" id="CHEBI:24875"/>
    </ligand>
</feature>
<dbReference type="AlphaFoldDB" id="A0A255XQQ0"/>
<feature type="binding site" evidence="2">
    <location>
        <position position="101"/>
    </location>
    <ligand>
        <name>Fe cation</name>
        <dbReference type="ChEBI" id="CHEBI:24875"/>
    </ligand>
</feature>
<dbReference type="PANTHER" id="PTHR43212:SF3">
    <property type="entry name" value="QUERCETIN 2,3-DIOXYGENASE"/>
    <property type="match status" value="1"/>
</dbReference>
<gene>
    <name evidence="6" type="ORF">CHR90_07860</name>
</gene>
<evidence type="ECO:0000259" key="4">
    <source>
        <dbReference type="Pfam" id="PF02678"/>
    </source>
</evidence>
<dbReference type="PIRSF" id="PIRSF006232">
    <property type="entry name" value="Pirin"/>
    <property type="match status" value="1"/>
</dbReference>
<evidence type="ECO:0000313" key="6">
    <source>
        <dbReference type="EMBL" id="OYQ19337.1"/>
    </source>
</evidence>
<dbReference type="SUPFAM" id="SSF51182">
    <property type="entry name" value="RmlC-like cupins"/>
    <property type="match status" value="1"/>
</dbReference>
<dbReference type="InterPro" id="IPR014710">
    <property type="entry name" value="RmlC-like_jellyroll"/>
</dbReference>
<evidence type="ECO:0000256" key="3">
    <source>
        <dbReference type="RuleBase" id="RU003457"/>
    </source>
</evidence>